<evidence type="ECO:0000256" key="2">
    <source>
        <dbReference type="ARBA" id="ARBA00022679"/>
    </source>
</evidence>
<dbReference type="Pfam" id="PF05971">
    <property type="entry name" value="Methyltransf_10"/>
    <property type="match status" value="1"/>
</dbReference>
<evidence type="ECO:0000313" key="4">
    <source>
        <dbReference type="Proteomes" id="UP001222325"/>
    </source>
</evidence>
<dbReference type="Gene3D" id="3.40.50.150">
    <property type="entry name" value="Vaccinia Virus protein VP39"/>
    <property type="match status" value="1"/>
</dbReference>
<sequence length="454" mass="50190">MHPRNPYRIPPDFRALADAYPPLEPCLISHSGSFSIDFKDELSQRRLTEALLHRDFGISLDVPMDRLCPPVSFHLLNYVLWIEDVIRSTDPLQSMPIVGIDIGTGASAIYPLLSCKLNPNFSFIATDIDKLSLNSASSNVERNGLSERIKIYETMPGAPIFAPLDEDPGLRVDFTMCNPPFYRSREEVAASADAKEFEPNAVCTGADVEMITLGGESSFVQRMVGESIRLGDRCRWYTSMLGKMSSLTEIVGALRAHAASGHCLLLYESTNAPKQIENYGITEFVQGSTRRWAVVWSFSDSRLPDAVARIGNPQLHSLMPPRNTLRQPFTFAGKDPQGLTDLLSVVLASVDGARVVKPEAGAPKLSCFHISAAKNTWSRGARRKLKLGAEDHDSLVPFTTNLVCSTQWIIQEDGAWALEHQWIQGKDRPLFEAFSSHVSRKVTAALLPNPSSSF</sequence>
<keyword evidence="1 3" id="KW-0489">Methyltransferase</keyword>
<dbReference type="InterPro" id="IPR010286">
    <property type="entry name" value="METTL16/RlmF"/>
</dbReference>
<dbReference type="InterPro" id="IPR029063">
    <property type="entry name" value="SAM-dependent_MTases_sf"/>
</dbReference>
<gene>
    <name evidence="3" type="ORF">B0H15DRAFT_770717</name>
</gene>
<dbReference type="CDD" id="cd02440">
    <property type="entry name" value="AdoMet_MTases"/>
    <property type="match status" value="1"/>
</dbReference>
<dbReference type="AlphaFoldDB" id="A0AAD6UEV8"/>
<protein>
    <submittedName>
        <fullName evidence="3">S-adenosyl-L-methionine dependent methyltransferase</fullName>
    </submittedName>
</protein>
<dbReference type="GO" id="GO:0070475">
    <property type="term" value="P:rRNA base methylation"/>
    <property type="evidence" value="ECO:0007669"/>
    <property type="project" value="TreeGrafter"/>
</dbReference>
<evidence type="ECO:0000256" key="1">
    <source>
        <dbReference type="ARBA" id="ARBA00022603"/>
    </source>
</evidence>
<keyword evidence="2" id="KW-0808">Transferase</keyword>
<accession>A0AAD6UEV8</accession>
<dbReference type="SUPFAM" id="SSF53335">
    <property type="entry name" value="S-adenosyl-L-methionine-dependent methyltransferases"/>
    <property type="match status" value="1"/>
</dbReference>
<dbReference type="PANTHER" id="PTHR13393:SF0">
    <property type="entry name" value="RNA N6-ADENOSINE-METHYLTRANSFERASE METTL16"/>
    <property type="match status" value="1"/>
</dbReference>
<proteinExistence type="predicted"/>
<dbReference type="GO" id="GO:0005634">
    <property type="term" value="C:nucleus"/>
    <property type="evidence" value="ECO:0007669"/>
    <property type="project" value="TreeGrafter"/>
</dbReference>
<name>A0AAD6UEV8_9AGAR</name>
<organism evidence="3 4">
    <name type="scientific">Mycena belliarum</name>
    <dbReference type="NCBI Taxonomy" id="1033014"/>
    <lineage>
        <taxon>Eukaryota</taxon>
        <taxon>Fungi</taxon>
        <taxon>Dikarya</taxon>
        <taxon>Basidiomycota</taxon>
        <taxon>Agaricomycotina</taxon>
        <taxon>Agaricomycetes</taxon>
        <taxon>Agaricomycetidae</taxon>
        <taxon>Agaricales</taxon>
        <taxon>Marasmiineae</taxon>
        <taxon>Mycenaceae</taxon>
        <taxon>Mycena</taxon>
    </lineage>
</organism>
<comment type="caution">
    <text evidence="3">The sequence shown here is derived from an EMBL/GenBank/DDBJ whole genome shotgun (WGS) entry which is preliminary data.</text>
</comment>
<dbReference type="PANTHER" id="PTHR13393">
    <property type="entry name" value="SAM-DEPENDENT METHYLTRANSFERASE"/>
    <property type="match status" value="1"/>
</dbReference>
<dbReference type="GO" id="GO:0008168">
    <property type="term" value="F:methyltransferase activity"/>
    <property type="evidence" value="ECO:0007669"/>
    <property type="project" value="UniProtKB-KW"/>
</dbReference>
<dbReference type="Proteomes" id="UP001222325">
    <property type="component" value="Unassembled WGS sequence"/>
</dbReference>
<evidence type="ECO:0000313" key="3">
    <source>
        <dbReference type="EMBL" id="KAJ7100035.1"/>
    </source>
</evidence>
<keyword evidence="4" id="KW-1185">Reference proteome</keyword>
<reference evidence="3" key="1">
    <citation type="submission" date="2023-03" db="EMBL/GenBank/DDBJ databases">
        <title>Massive genome expansion in bonnet fungi (Mycena s.s.) driven by repeated elements and novel gene families across ecological guilds.</title>
        <authorList>
            <consortium name="Lawrence Berkeley National Laboratory"/>
            <person name="Harder C.B."/>
            <person name="Miyauchi S."/>
            <person name="Viragh M."/>
            <person name="Kuo A."/>
            <person name="Thoen E."/>
            <person name="Andreopoulos B."/>
            <person name="Lu D."/>
            <person name="Skrede I."/>
            <person name="Drula E."/>
            <person name="Henrissat B."/>
            <person name="Morin E."/>
            <person name="Kohler A."/>
            <person name="Barry K."/>
            <person name="LaButti K."/>
            <person name="Morin E."/>
            <person name="Salamov A."/>
            <person name="Lipzen A."/>
            <person name="Mereny Z."/>
            <person name="Hegedus B."/>
            <person name="Baldrian P."/>
            <person name="Stursova M."/>
            <person name="Weitz H."/>
            <person name="Taylor A."/>
            <person name="Grigoriev I.V."/>
            <person name="Nagy L.G."/>
            <person name="Martin F."/>
            <person name="Kauserud H."/>
        </authorList>
    </citation>
    <scope>NUCLEOTIDE SEQUENCE</scope>
    <source>
        <strain evidence="3">CBHHK173m</strain>
    </source>
</reference>
<dbReference type="EMBL" id="JARJCN010000006">
    <property type="protein sequence ID" value="KAJ7100035.1"/>
    <property type="molecule type" value="Genomic_DNA"/>
</dbReference>